<dbReference type="PANTHER" id="PTHR31157:SF1">
    <property type="entry name" value="SCP DOMAIN-CONTAINING PROTEIN"/>
    <property type="match status" value="1"/>
</dbReference>
<reference evidence="2 3" key="1">
    <citation type="submission" date="2020-07" db="EMBL/GenBank/DDBJ databases">
        <title>Sequencing the genomes of 1000 actinobacteria strains.</title>
        <authorList>
            <person name="Klenk H.-P."/>
        </authorList>
    </citation>
    <scope>NUCLEOTIDE SEQUENCE [LARGE SCALE GENOMIC DNA]</scope>
    <source>
        <strain evidence="2 3">DSM 44065</strain>
    </source>
</reference>
<dbReference type="Proteomes" id="UP000587002">
    <property type="component" value="Unassembled WGS sequence"/>
</dbReference>
<organism evidence="2 3">
    <name type="scientific">Saccharopolyspora hordei</name>
    <dbReference type="NCBI Taxonomy" id="1838"/>
    <lineage>
        <taxon>Bacteria</taxon>
        <taxon>Bacillati</taxon>
        <taxon>Actinomycetota</taxon>
        <taxon>Actinomycetes</taxon>
        <taxon>Pseudonocardiales</taxon>
        <taxon>Pseudonocardiaceae</taxon>
        <taxon>Saccharopolyspora</taxon>
    </lineage>
</organism>
<protein>
    <submittedName>
        <fullName evidence="2">Uncharacterized protein YkwD</fullName>
    </submittedName>
</protein>
<keyword evidence="3" id="KW-1185">Reference proteome</keyword>
<gene>
    <name evidence="2" type="ORF">HNR68_004251</name>
</gene>
<name>A0A853ASX9_9PSEU</name>
<dbReference type="EMBL" id="JACCFJ010000001">
    <property type="protein sequence ID" value="NYI85621.1"/>
    <property type="molecule type" value="Genomic_DNA"/>
</dbReference>
<dbReference type="AlphaFoldDB" id="A0A853ASX9"/>
<accession>A0A853ASX9</accession>
<feature type="domain" description="SCP" evidence="1">
    <location>
        <begin position="24"/>
        <end position="135"/>
    </location>
</feature>
<sequence>MLLGSAAWAPAATASESPEDQVVALVNEARAKVGCSAVTVDPRLTQAAAGHSADMANRSFFDHTNPDGVTFDQRIKNAGYPEPGAENIAQGQRTAAEVMDGWMGSAGHRANIEDCSLKTIGVAVSETGNYWTQDFGR</sequence>
<dbReference type="Pfam" id="PF00188">
    <property type="entry name" value="CAP"/>
    <property type="match status" value="1"/>
</dbReference>
<dbReference type="InterPro" id="IPR035940">
    <property type="entry name" value="CAP_sf"/>
</dbReference>
<comment type="caution">
    <text evidence="2">The sequence shown here is derived from an EMBL/GenBank/DDBJ whole genome shotgun (WGS) entry which is preliminary data.</text>
</comment>
<evidence type="ECO:0000259" key="1">
    <source>
        <dbReference type="Pfam" id="PF00188"/>
    </source>
</evidence>
<dbReference type="SUPFAM" id="SSF55797">
    <property type="entry name" value="PR-1-like"/>
    <property type="match status" value="1"/>
</dbReference>
<dbReference type="PANTHER" id="PTHR31157">
    <property type="entry name" value="SCP DOMAIN-CONTAINING PROTEIN"/>
    <property type="match status" value="1"/>
</dbReference>
<dbReference type="InterPro" id="IPR014044">
    <property type="entry name" value="CAP_dom"/>
</dbReference>
<evidence type="ECO:0000313" key="2">
    <source>
        <dbReference type="EMBL" id="NYI85621.1"/>
    </source>
</evidence>
<proteinExistence type="predicted"/>
<evidence type="ECO:0000313" key="3">
    <source>
        <dbReference type="Proteomes" id="UP000587002"/>
    </source>
</evidence>
<dbReference type="RefSeq" id="WP_345237822.1">
    <property type="nucleotide sequence ID" value="NZ_BAABFH010000001.1"/>
</dbReference>
<dbReference type="CDD" id="cd05379">
    <property type="entry name" value="CAP_bacterial"/>
    <property type="match status" value="1"/>
</dbReference>
<dbReference type="Gene3D" id="3.40.33.10">
    <property type="entry name" value="CAP"/>
    <property type="match status" value="1"/>
</dbReference>